<dbReference type="AlphaFoldDB" id="A0A8J4DUN2"/>
<sequence length="484" mass="54524">MFNPFDHPGLPVDRHGRHWHELDAEPFDVWMTDSYTRCRVSTMEGIETASALFDRRLVQRCRDVESRQSVGRLGESASARRDNIAARKPQLEHPLESAIGSARAALDLVIWVARNEPDRDRRTAYQRQAWSHLAQLQRLVELSDRAGHPWADRVGSEIEELTAMPVPTAQRPGDPGPFGSPPPSTTQPVSLLHRWAVGASRPRRGSEWRTGHGDWGQLVVHESAACYLYYSFMGQETDRRLRQLWELHLQMELANLRAAGDLLRRHTGRDPQEVVGPGLPEPVALAGNALLLWDPAGAAGTHLAGAPGTKPDSEWDVVDRMTEQHHRIEHQFRHTLRVTGDARHSAFGRLARLIAVHETVEEEVVHPLTRRCDPDGHLADHLLDAEHRISDALADAVRADAAGEAAEELRALRDMIRAHARQEEHDEFPRLRRDVPADELCGLTDAVQEAEEAADIRDEEPQSRAGWLPRTADRVRDALRRIRT</sequence>
<organism evidence="2 3">
    <name type="scientific">Virgisporangium aliadipatigenens</name>
    <dbReference type="NCBI Taxonomy" id="741659"/>
    <lineage>
        <taxon>Bacteria</taxon>
        <taxon>Bacillati</taxon>
        <taxon>Actinomycetota</taxon>
        <taxon>Actinomycetes</taxon>
        <taxon>Micromonosporales</taxon>
        <taxon>Micromonosporaceae</taxon>
        <taxon>Virgisporangium</taxon>
    </lineage>
</organism>
<gene>
    <name evidence="2" type="ORF">Val02_74470</name>
</gene>
<proteinExistence type="predicted"/>
<dbReference type="Gene3D" id="1.20.120.520">
    <property type="entry name" value="nmb1532 protein domain like"/>
    <property type="match status" value="1"/>
</dbReference>
<reference evidence="2" key="1">
    <citation type="submission" date="2021-01" db="EMBL/GenBank/DDBJ databases">
        <title>Whole genome shotgun sequence of Virgisporangium aliadipatigenens NBRC 105644.</title>
        <authorList>
            <person name="Komaki H."/>
            <person name="Tamura T."/>
        </authorList>
    </citation>
    <scope>NUCLEOTIDE SEQUENCE</scope>
    <source>
        <strain evidence="2">NBRC 105644</strain>
    </source>
</reference>
<protein>
    <recommendedName>
        <fullName evidence="1">Hemerythrin-like domain-containing protein</fullName>
    </recommendedName>
</protein>
<dbReference type="Pfam" id="PF01814">
    <property type="entry name" value="Hemerythrin"/>
    <property type="match status" value="1"/>
</dbReference>
<comment type="caution">
    <text evidence="2">The sequence shown here is derived from an EMBL/GenBank/DDBJ whole genome shotgun (WGS) entry which is preliminary data.</text>
</comment>
<keyword evidence="3" id="KW-1185">Reference proteome</keyword>
<accession>A0A8J4DUN2</accession>
<dbReference type="Proteomes" id="UP000619260">
    <property type="component" value="Unassembled WGS sequence"/>
</dbReference>
<dbReference type="InterPro" id="IPR012312">
    <property type="entry name" value="Hemerythrin-like"/>
</dbReference>
<evidence type="ECO:0000313" key="2">
    <source>
        <dbReference type="EMBL" id="GIJ50561.1"/>
    </source>
</evidence>
<dbReference type="PANTHER" id="PTHR35585:SF1">
    <property type="entry name" value="HHE DOMAIN PROTEIN (AFU_ORTHOLOGUE AFUA_4G00730)"/>
    <property type="match status" value="1"/>
</dbReference>
<dbReference type="PANTHER" id="PTHR35585">
    <property type="entry name" value="HHE DOMAIN PROTEIN (AFU_ORTHOLOGUE AFUA_4G00730)"/>
    <property type="match status" value="1"/>
</dbReference>
<evidence type="ECO:0000313" key="3">
    <source>
        <dbReference type="Proteomes" id="UP000619260"/>
    </source>
</evidence>
<name>A0A8J4DUN2_9ACTN</name>
<feature type="domain" description="Hemerythrin-like" evidence="1">
    <location>
        <begin position="317"/>
        <end position="431"/>
    </location>
</feature>
<evidence type="ECO:0000259" key="1">
    <source>
        <dbReference type="Pfam" id="PF01814"/>
    </source>
</evidence>
<dbReference type="EMBL" id="BOPF01000037">
    <property type="protein sequence ID" value="GIJ50561.1"/>
    <property type="molecule type" value="Genomic_DNA"/>
</dbReference>